<feature type="binding site" evidence="11">
    <location>
        <position position="145"/>
    </location>
    <ligand>
        <name>Zn(2+)</name>
        <dbReference type="ChEBI" id="CHEBI:29105"/>
    </ligand>
</feature>
<keyword evidence="10 11" id="KW-0067">ATP-binding</keyword>
<protein>
    <recommendedName>
        <fullName evidence="2 11">Thymidine kinase</fullName>
        <ecNumber evidence="2 11">2.7.1.21</ecNumber>
    </recommendedName>
</protein>
<evidence type="ECO:0000256" key="13">
    <source>
        <dbReference type="PIRSR" id="PIRSR035805-2"/>
    </source>
</evidence>
<feature type="binding site" evidence="11">
    <location>
        <begin position="88"/>
        <end position="91"/>
    </location>
    <ligand>
        <name>ATP</name>
        <dbReference type="ChEBI" id="CHEBI:30616"/>
    </ligand>
</feature>
<keyword evidence="8 11" id="KW-0418">Kinase</keyword>
<dbReference type="HAMAP" id="MF_00124">
    <property type="entry name" value="Thymidine_kinase"/>
    <property type="match status" value="1"/>
</dbReference>
<keyword evidence="3 11" id="KW-0963">Cytoplasm</keyword>
<dbReference type="GO" id="GO:0005829">
    <property type="term" value="C:cytosol"/>
    <property type="evidence" value="ECO:0007669"/>
    <property type="project" value="TreeGrafter"/>
</dbReference>
<evidence type="ECO:0000256" key="2">
    <source>
        <dbReference type="ARBA" id="ARBA00012118"/>
    </source>
</evidence>
<dbReference type="InterPro" id="IPR001267">
    <property type="entry name" value="Thymidine_kinase"/>
</dbReference>
<dbReference type="PROSITE" id="PS00603">
    <property type="entry name" value="TK_CELLULAR_TYPE"/>
    <property type="match status" value="1"/>
</dbReference>
<proteinExistence type="inferred from homology"/>
<comment type="subunit">
    <text evidence="11">Homotetramer.</text>
</comment>
<dbReference type="RefSeq" id="WP_350343562.1">
    <property type="nucleotide sequence ID" value="NZ_CP158367.1"/>
</dbReference>
<dbReference type="GO" id="GO:0005524">
    <property type="term" value="F:ATP binding"/>
    <property type="evidence" value="ECO:0007669"/>
    <property type="project" value="UniProtKB-UniRule"/>
</dbReference>
<keyword evidence="9 11" id="KW-0862">Zinc</keyword>
<dbReference type="AlphaFoldDB" id="A0AAU7VLF9"/>
<accession>A0AAU7VLF9</accession>
<evidence type="ECO:0000256" key="14">
    <source>
        <dbReference type="RuleBase" id="RU000544"/>
    </source>
</evidence>
<evidence type="ECO:0000256" key="11">
    <source>
        <dbReference type="HAMAP-Rule" id="MF_00124"/>
    </source>
</evidence>
<feature type="binding site" evidence="11">
    <location>
        <position position="183"/>
    </location>
    <ligand>
        <name>Zn(2+)</name>
        <dbReference type="ChEBI" id="CHEBI:29105"/>
    </ligand>
</feature>
<dbReference type="Gene3D" id="3.40.50.300">
    <property type="entry name" value="P-loop containing nucleotide triphosphate hydrolases"/>
    <property type="match status" value="1"/>
</dbReference>
<feature type="binding site" evidence="13">
    <location>
        <begin position="171"/>
        <end position="174"/>
    </location>
    <ligand>
        <name>substrate</name>
    </ligand>
</feature>
<dbReference type="InterPro" id="IPR027417">
    <property type="entry name" value="P-loop_NTPase"/>
</dbReference>
<comment type="catalytic activity">
    <reaction evidence="11 14">
        <text>thymidine + ATP = dTMP + ADP + H(+)</text>
        <dbReference type="Rhea" id="RHEA:19129"/>
        <dbReference type="ChEBI" id="CHEBI:15378"/>
        <dbReference type="ChEBI" id="CHEBI:17748"/>
        <dbReference type="ChEBI" id="CHEBI:30616"/>
        <dbReference type="ChEBI" id="CHEBI:63528"/>
        <dbReference type="ChEBI" id="CHEBI:456216"/>
        <dbReference type="EC" id="2.7.1.21"/>
    </reaction>
</comment>
<keyword evidence="4 11" id="KW-0237">DNA synthesis</keyword>
<dbReference type="PIRSF" id="PIRSF035805">
    <property type="entry name" value="TK_cell"/>
    <property type="match status" value="1"/>
</dbReference>
<evidence type="ECO:0000256" key="8">
    <source>
        <dbReference type="ARBA" id="ARBA00022777"/>
    </source>
</evidence>
<dbReference type="GO" id="GO:0071897">
    <property type="term" value="P:DNA biosynthetic process"/>
    <property type="evidence" value="ECO:0007669"/>
    <property type="project" value="UniProtKB-KW"/>
</dbReference>
<keyword evidence="7 11" id="KW-0547">Nucleotide-binding</keyword>
<comment type="subcellular location">
    <subcellularLocation>
        <location evidence="11">Cytoplasm</location>
    </subcellularLocation>
</comment>
<name>A0AAU7VLF9_9FIRM</name>
<reference evidence="16" key="1">
    <citation type="journal article" date="2013" name="Extremophiles">
        <title>Proteinivorax tanatarense gen. nov., sp. nov., an anaerobic, haloalkaliphilic, proteolytic bacterium isolated from a decaying algal bloom, and proposal of Proteinivoraceae fam. nov.</title>
        <authorList>
            <person name="Kevbrin V."/>
            <person name="Boltyanskaya Y."/>
            <person name="Zhilina T."/>
            <person name="Kolganova T."/>
            <person name="Lavrentjeva E."/>
            <person name="Kuznetsov B."/>
        </authorList>
    </citation>
    <scope>NUCLEOTIDE SEQUENCE</scope>
    <source>
        <strain evidence="16">Z-910T</strain>
    </source>
</reference>
<evidence type="ECO:0000256" key="7">
    <source>
        <dbReference type="ARBA" id="ARBA00022741"/>
    </source>
</evidence>
<reference evidence="16" key="2">
    <citation type="submission" date="2024-06" db="EMBL/GenBank/DDBJ databases">
        <authorList>
            <person name="Petrova K.O."/>
            <person name="Toshchakov S.V."/>
            <person name="Boltjanskaja Y.V."/>
            <person name="Kevbrin V."/>
        </authorList>
    </citation>
    <scope>NUCLEOTIDE SEQUENCE</scope>
    <source>
        <strain evidence="16">Z-910T</strain>
    </source>
</reference>
<evidence type="ECO:0000256" key="5">
    <source>
        <dbReference type="ARBA" id="ARBA00022679"/>
    </source>
</evidence>
<dbReference type="Pfam" id="PF00265">
    <property type="entry name" value="TK"/>
    <property type="match status" value="1"/>
</dbReference>
<feature type="binding site" evidence="11">
    <location>
        <position position="148"/>
    </location>
    <ligand>
        <name>Zn(2+)</name>
        <dbReference type="ChEBI" id="CHEBI:29105"/>
    </ligand>
</feature>
<keyword evidence="6 11" id="KW-0479">Metal-binding</keyword>
<evidence type="ECO:0000256" key="1">
    <source>
        <dbReference type="ARBA" id="ARBA00007587"/>
    </source>
</evidence>
<dbReference type="NCBIfam" id="NF003296">
    <property type="entry name" value="PRK04296.1-1"/>
    <property type="match status" value="1"/>
</dbReference>
<dbReference type="SUPFAM" id="SSF52540">
    <property type="entry name" value="P-loop containing nucleoside triphosphate hydrolases"/>
    <property type="match status" value="1"/>
</dbReference>
<dbReference type="PANTHER" id="PTHR11441:SF0">
    <property type="entry name" value="THYMIDINE KINASE, CYTOSOLIC"/>
    <property type="match status" value="1"/>
</dbReference>
<gene>
    <name evidence="11" type="primary">tdk</name>
    <name evidence="16" type="ORF">PRVXT_002872</name>
</gene>
<evidence type="ECO:0000256" key="3">
    <source>
        <dbReference type="ARBA" id="ARBA00022490"/>
    </source>
</evidence>
<evidence type="ECO:0000256" key="6">
    <source>
        <dbReference type="ARBA" id="ARBA00022723"/>
    </source>
</evidence>
<evidence type="ECO:0000256" key="10">
    <source>
        <dbReference type="ARBA" id="ARBA00022840"/>
    </source>
</evidence>
<comment type="similarity">
    <text evidence="1 11 15">Belongs to the thymidine kinase family.</text>
</comment>
<evidence type="ECO:0000256" key="9">
    <source>
        <dbReference type="ARBA" id="ARBA00022833"/>
    </source>
</evidence>
<dbReference type="Gene3D" id="3.30.60.20">
    <property type="match status" value="1"/>
</dbReference>
<evidence type="ECO:0000256" key="15">
    <source>
        <dbReference type="RuleBase" id="RU004165"/>
    </source>
</evidence>
<dbReference type="EC" id="2.7.1.21" evidence="2 11"/>
<dbReference type="InterPro" id="IPR020633">
    <property type="entry name" value="Thymidine_kinase_CS"/>
</dbReference>
<organism evidence="16">
    <name type="scientific">Proteinivorax tanatarense</name>
    <dbReference type="NCBI Taxonomy" id="1260629"/>
    <lineage>
        <taxon>Bacteria</taxon>
        <taxon>Bacillati</taxon>
        <taxon>Bacillota</taxon>
        <taxon>Clostridia</taxon>
        <taxon>Eubacteriales</taxon>
        <taxon>Proteinivoracaceae</taxon>
        <taxon>Proteinivorax</taxon>
    </lineage>
</organism>
<sequence length="193" mass="21932">MHYIKNMGWIEVITGSMFSGKSEELIRRIKRARYGKKKIEVFKPRIDARYCRESVVSHNGDKITATNIENASEIKDFISQQVQVVAIDEIQFFDKEIVNICKDLADSGKRVIVAGLDMDFRGKPFGYTNLLMSMAEYVDKLQAICVVCGNPASRTQRLIEGKPATHSDPTILLGAKESYEARCRKCHEVPKER</sequence>
<dbReference type="GO" id="GO:0004797">
    <property type="term" value="F:thymidine kinase activity"/>
    <property type="evidence" value="ECO:0007669"/>
    <property type="project" value="UniProtKB-UniRule"/>
</dbReference>
<dbReference type="GO" id="GO:0046104">
    <property type="term" value="P:thymidine metabolic process"/>
    <property type="evidence" value="ECO:0007669"/>
    <property type="project" value="TreeGrafter"/>
</dbReference>
<dbReference type="SUPFAM" id="SSF57716">
    <property type="entry name" value="Glucocorticoid receptor-like (DNA-binding domain)"/>
    <property type="match status" value="1"/>
</dbReference>
<dbReference type="EMBL" id="CP158367">
    <property type="protein sequence ID" value="XBX74813.1"/>
    <property type="molecule type" value="Genomic_DNA"/>
</dbReference>
<keyword evidence="5 11" id="KW-0808">Transferase</keyword>
<evidence type="ECO:0000313" key="16">
    <source>
        <dbReference type="EMBL" id="XBX74813.1"/>
    </source>
</evidence>
<feature type="binding site" evidence="11">
    <location>
        <position position="186"/>
    </location>
    <ligand>
        <name>Zn(2+)</name>
        <dbReference type="ChEBI" id="CHEBI:29105"/>
    </ligand>
</feature>
<dbReference type="GO" id="GO:0008270">
    <property type="term" value="F:zinc ion binding"/>
    <property type="evidence" value="ECO:0007669"/>
    <property type="project" value="UniProtKB-UniRule"/>
</dbReference>
<dbReference type="PANTHER" id="PTHR11441">
    <property type="entry name" value="THYMIDINE KINASE"/>
    <property type="match status" value="1"/>
</dbReference>
<evidence type="ECO:0000256" key="12">
    <source>
        <dbReference type="PIRSR" id="PIRSR035805-1"/>
    </source>
</evidence>
<feature type="binding site" evidence="13">
    <location>
        <position position="179"/>
    </location>
    <ligand>
        <name>substrate</name>
    </ligand>
</feature>
<evidence type="ECO:0000256" key="4">
    <source>
        <dbReference type="ARBA" id="ARBA00022634"/>
    </source>
</evidence>
<feature type="active site" description="Proton acceptor" evidence="11 12">
    <location>
        <position position="89"/>
    </location>
</feature>
<dbReference type="FunFam" id="3.40.50.300:FF:000384">
    <property type="entry name" value="Thymidine kinase"/>
    <property type="match status" value="1"/>
</dbReference>
<feature type="binding site" evidence="11">
    <location>
        <begin position="15"/>
        <end position="22"/>
    </location>
    <ligand>
        <name>ATP</name>
        <dbReference type="ChEBI" id="CHEBI:30616"/>
    </ligand>
</feature>
<dbReference type="FunFam" id="3.30.60.20:FF:000026">
    <property type="entry name" value="Thymidine kinase"/>
    <property type="match status" value="1"/>
</dbReference>